<comment type="caution">
    <text evidence="7">The sequence shown here is derived from an EMBL/GenBank/DDBJ whole genome shotgun (WGS) entry which is preliminary data.</text>
</comment>
<keyword evidence="2" id="KW-0540">Nuclease</keyword>
<dbReference type="InterPro" id="IPR012933">
    <property type="entry name" value="HicA_mRNA_interferase"/>
</dbReference>
<accession>X1UMU4</accession>
<evidence type="ECO:0000256" key="4">
    <source>
        <dbReference type="ARBA" id="ARBA00022801"/>
    </source>
</evidence>
<evidence type="ECO:0000256" key="2">
    <source>
        <dbReference type="ARBA" id="ARBA00022722"/>
    </source>
</evidence>
<feature type="non-terminal residue" evidence="7">
    <location>
        <position position="68"/>
    </location>
</feature>
<protein>
    <recommendedName>
        <fullName evidence="8">Addiction module toxin, HicA family</fullName>
    </recommendedName>
</protein>
<evidence type="ECO:0000256" key="1">
    <source>
        <dbReference type="ARBA" id="ARBA00022649"/>
    </source>
</evidence>
<dbReference type="EMBL" id="BARW01030345">
    <property type="protein sequence ID" value="GAJ04907.1"/>
    <property type="molecule type" value="Genomic_DNA"/>
</dbReference>
<evidence type="ECO:0000313" key="7">
    <source>
        <dbReference type="EMBL" id="GAJ04907.1"/>
    </source>
</evidence>
<evidence type="ECO:0000256" key="6">
    <source>
        <dbReference type="ARBA" id="ARBA00023016"/>
    </source>
</evidence>
<dbReference type="SUPFAM" id="SSF54786">
    <property type="entry name" value="YcfA/nrd intein domain"/>
    <property type="match status" value="1"/>
</dbReference>
<dbReference type="InterPro" id="IPR038570">
    <property type="entry name" value="HicA_sf"/>
</dbReference>
<reference evidence="7" key="1">
    <citation type="journal article" date="2014" name="Front. Microbiol.">
        <title>High frequency of phylogenetically diverse reductive dehalogenase-homologous genes in deep subseafloor sedimentary metagenomes.</title>
        <authorList>
            <person name="Kawai M."/>
            <person name="Futagami T."/>
            <person name="Toyoda A."/>
            <person name="Takaki Y."/>
            <person name="Nishi S."/>
            <person name="Hori S."/>
            <person name="Arai W."/>
            <person name="Tsubouchi T."/>
            <person name="Morono Y."/>
            <person name="Uchiyama I."/>
            <person name="Ito T."/>
            <person name="Fujiyama A."/>
            <person name="Inagaki F."/>
            <person name="Takami H."/>
        </authorList>
    </citation>
    <scope>NUCLEOTIDE SEQUENCE</scope>
    <source>
        <strain evidence="7">Expedition CK06-06</strain>
    </source>
</reference>
<proteinExistence type="predicted"/>
<evidence type="ECO:0008006" key="8">
    <source>
        <dbReference type="Google" id="ProtNLM"/>
    </source>
</evidence>
<gene>
    <name evidence="7" type="ORF">S12H4_48538</name>
</gene>
<evidence type="ECO:0000256" key="3">
    <source>
        <dbReference type="ARBA" id="ARBA00022759"/>
    </source>
</evidence>
<dbReference type="GO" id="GO:0016787">
    <property type="term" value="F:hydrolase activity"/>
    <property type="evidence" value="ECO:0007669"/>
    <property type="project" value="UniProtKB-KW"/>
</dbReference>
<keyword evidence="3" id="KW-0255">Endonuclease</keyword>
<dbReference type="Gene3D" id="3.30.920.30">
    <property type="entry name" value="Hypothetical protein"/>
    <property type="match status" value="1"/>
</dbReference>
<dbReference type="GO" id="GO:0004519">
    <property type="term" value="F:endonuclease activity"/>
    <property type="evidence" value="ECO:0007669"/>
    <property type="project" value="UniProtKB-KW"/>
</dbReference>
<dbReference type="Pfam" id="PF07927">
    <property type="entry name" value="HicA_toxin"/>
    <property type="match status" value="1"/>
</dbReference>
<keyword evidence="6" id="KW-0346">Stress response</keyword>
<name>X1UMU4_9ZZZZ</name>
<sequence>MPKLVPLKPNEVVRKLRRLGFEGPFPGGKHKRMVNFSKKKIVPIPFHKGRDVSIGVIREIIKEIGVSR</sequence>
<keyword evidence="4" id="KW-0378">Hydrolase</keyword>
<dbReference type="GO" id="GO:0003729">
    <property type="term" value="F:mRNA binding"/>
    <property type="evidence" value="ECO:0007669"/>
    <property type="project" value="InterPro"/>
</dbReference>
<keyword evidence="1" id="KW-1277">Toxin-antitoxin system</keyword>
<keyword evidence="5" id="KW-0694">RNA-binding</keyword>
<dbReference type="AlphaFoldDB" id="X1UMU4"/>
<organism evidence="7">
    <name type="scientific">marine sediment metagenome</name>
    <dbReference type="NCBI Taxonomy" id="412755"/>
    <lineage>
        <taxon>unclassified sequences</taxon>
        <taxon>metagenomes</taxon>
        <taxon>ecological metagenomes</taxon>
    </lineage>
</organism>
<evidence type="ECO:0000256" key="5">
    <source>
        <dbReference type="ARBA" id="ARBA00022884"/>
    </source>
</evidence>